<protein>
    <submittedName>
        <fullName evidence="2">Uncharacterized protein</fullName>
    </submittedName>
</protein>
<sequence>MATPIPLPSRNERKAPKWDSQYEEQLPTFFEEFKTVAKDAAIDSDDVKMKKESLRYVDAKTMRFWRSLDTFEDNTKTWKDFKMEVLSNYPGAEQLPKTTTETLKKVVAKYTKSGVRDSQELAEYHREFATVAKSLTKHGILSGVQVAGYYVQVFPDSVRAQLNMRLQFQHTGKKKGEAYSLAELKSAVDFLLTDANTSLIDSLSIRGINATIGERSVHCVTDSGCSIVAMSDTACNAFGIAFDPGRTIPLQSANGETDWTLGVAKDVPFRFGEVLAFLQVHIVPSPAYDVLLGRPFEVLTQAHIRNFLSGDQHFTLTDPNSHKTVTIPTIPREPPRYCKGDSRERRK</sequence>
<accession>A0A6A4H8T1</accession>
<dbReference type="CDD" id="cd00303">
    <property type="entry name" value="retropepsin_like"/>
    <property type="match status" value="1"/>
</dbReference>
<dbReference type="Proteomes" id="UP000799118">
    <property type="component" value="Unassembled WGS sequence"/>
</dbReference>
<keyword evidence="3" id="KW-1185">Reference proteome</keyword>
<gene>
    <name evidence="2" type="ORF">BT96DRAFT_828085</name>
</gene>
<evidence type="ECO:0000313" key="2">
    <source>
        <dbReference type="EMBL" id="KAE9394206.1"/>
    </source>
</evidence>
<organism evidence="2 3">
    <name type="scientific">Gymnopus androsaceus JB14</name>
    <dbReference type="NCBI Taxonomy" id="1447944"/>
    <lineage>
        <taxon>Eukaryota</taxon>
        <taxon>Fungi</taxon>
        <taxon>Dikarya</taxon>
        <taxon>Basidiomycota</taxon>
        <taxon>Agaricomycotina</taxon>
        <taxon>Agaricomycetes</taxon>
        <taxon>Agaricomycetidae</taxon>
        <taxon>Agaricales</taxon>
        <taxon>Marasmiineae</taxon>
        <taxon>Omphalotaceae</taxon>
        <taxon>Gymnopus</taxon>
    </lineage>
</organism>
<dbReference type="SUPFAM" id="SSF50630">
    <property type="entry name" value="Acid proteases"/>
    <property type="match status" value="1"/>
</dbReference>
<dbReference type="InterPro" id="IPR021109">
    <property type="entry name" value="Peptidase_aspartic_dom_sf"/>
</dbReference>
<dbReference type="OrthoDB" id="5596707at2759"/>
<dbReference type="Gene3D" id="2.40.70.10">
    <property type="entry name" value="Acid Proteases"/>
    <property type="match status" value="1"/>
</dbReference>
<dbReference type="EMBL" id="ML769555">
    <property type="protein sequence ID" value="KAE9394206.1"/>
    <property type="molecule type" value="Genomic_DNA"/>
</dbReference>
<dbReference type="Pfam" id="PF13650">
    <property type="entry name" value="Asp_protease_2"/>
    <property type="match status" value="1"/>
</dbReference>
<evidence type="ECO:0000313" key="3">
    <source>
        <dbReference type="Proteomes" id="UP000799118"/>
    </source>
</evidence>
<feature type="region of interest" description="Disordered" evidence="1">
    <location>
        <begin position="328"/>
        <end position="347"/>
    </location>
</feature>
<name>A0A6A4H8T1_9AGAR</name>
<evidence type="ECO:0000256" key="1">
    <source>
        <dbReference type="SAM" id="MobiDB-lite"/>
    </source>
</evidence>
<feature type="region of interest" description="Disordered" evidence="1">
    <location>
        <begin position="1"/>
        <end position="20"/>
    </location>
</feature>
<feature type="compositionally biased region" description="Basic and acidic residues" evidence="1">
    <location>
        <begin position="333"/>
        <end position="347"/>
    </location>
</feature>
<dbReference type="AlphaFoldDB" id="A0A6A4H8T1"/>
<proteinExistence type="predicted"/>
<reference evidence="2" key="1">
    <citation type="journal article" date="2019" name="Environ. Microbiol.">
        <title>Fungal ecological strategies reflected in gene transcription - a case study of two litter decomposers.</title>
        <authorList>
            <person name="Barbi F."/>
            <person name="Kohler A."/>
            <person name="Barry K."/>
            <person name="Baskaran P."/>
            <person name="Daum C."/>
            <person name="Fauchery L."/>
            <person name="Ihrmark K."/>
            <person name="Kuo A."/>
            <person name="LaButti K."/>
            <person name="Lipzen A."/>
            <person name="Morin E."/>
            <person name="Grigoriev I.V."/>
            <person name="Henrissat B."/>
            <person name="Lindahl B."/>
            <person name="Martin F."/>
        </authorList>
    </citation>
    <scope>NUCLEOTIDE SEQUENCE</scope>
    <source>
        <strain evidence="2">JB14</strain>
    </source>
</reference>